<dbReference type="Proteomes" id="UP000001261">
    <property type="component" value="Unassembled WGS sequence"/>
</dbReference>
<sequence length="193" mass="21719">MMCDWTPTPMHFFSMQDHTDPGCQDRNWQALCSVPLGSIQKAYLARRYEHCSWPISLIGYVSKVMIYFGPLCGLWEFHCKARSCKLSTIPRVLNANEHLYDPVAIAERGSWEVVGYFGAFALSNLSLVSASREASFETFLFFFFPCLCHTTYGVEHPMSPSRLCCASGSCLKGSKKGRLHASALARRAEQIDN</sequence>
<dbReference type="KEGG" id="cim:CIMG_13442"/>
<gene>
    <name evidence="1" type="ORF">CIMG_13442</name>
</gene>
<proteinExistence type="predicted"/>
<accession>A0A0D8JXZ2</accession>
<dbReference type="AlphaFoldDB" id="A0A0D8JXZ2"/>
<name>A0A0D8JXZ2_COCIM</name>
<dbReference type="InParanoid" id="A0A0D8JXZ2"/>
<dbReference type="RefSeq" id="XP_004446181.1">
    <property type="nucleotide sequence ID" value="XM_004446124.1"/>
</dbReference>
<reference evidence="2" key="1">
    <citation type="journal article" date="2009" name="Genome Res.">
        <title>Comparative genomic analyses of the human fungal pathogens Coccidioides and their relatives.</title>
        <authorList>
            <person name="Sharpton T.J."/>
            <person name="Stajich J.E."/>
            <person name="Rounsley S.D."/>
            <person name="Gardner M.J."/>
            <person name="Wortman J.R."/>
            <person name="Jordar V.S."/>
            <person name="Maiti R."/>
            <person name="Kodira C.D."/>
            <person name="Neafsey D.E."/>
            <person name="Zeng Q."/>
            <person name="Hung C.-Y."/>
            <person name="McMahan C."/>
            <person name="Muszewska A."/>
            <person name="Grynberg M."/>
            <person name="Mandel M.A."/>
            <person name="Kellner E.M."/>
            <person name="Barker B.M."/>
            <person name="Galgiani J.N."/>
            <person name="Orbach M.J."/>
            <person name="Kirkland T.N."/>
            <person name="Cole G.T."/>
            <person name="Henn M.R."/>
            <person name="Birren B.W."/>
            <person name="Taylor J.W."/>
        </authorList>
    </citation>
    <scope>NUCLEOTIDE SEQUENCE [LARGE SCALE GENOMIC DNA]</scope>
    <source>
        <strain evidence="2">RS</strain>
    </source>
</reference>
<protein>
    <submittedName>
        <fullName evidence="1">Uncharacterized protein</fullName>
    </submittedName>
</protein>
<evidence type="ECO:0000313" key="2">
    <source>
        <dbReference type="Proteomes" id="UP000001261"/>
    </source>
</evidence>
<evidence type="ECO:0000313" key="1">
    <source>
        <dbReference type="EMBL" id="KJF61123.1"/>
    </source>
</evidence>
<dbReference type="GeneID" id="24165069"/>
<organism evidence="1 2">
    <name type="scientific">Coccidioides immitis (strain RS)</name>
    <name type="common">Valley fever fungus</name>
    <dbReference type="NCBI Taxonomy" id="246410"/>
    <lineage>
        <taxon>Eukaryota</taxon>
        <taxon>Fungi</taxon>
        <taxon>Dikarya</taxon>
        <taxon>Ascomycota</taxon>
        <taxon>Pezizomycotina</taxon>
        <taxon>Eurotiomycetes</taxon>
        <taxon>Eurotiomycetidae</taxon>
        <taxon>Onygenales</taxon>
        <taxon>Onygenaceae</taxon>
        <taxon>Coccidioides</taxon>
    </lineage>
</organism>
<dbReference type="VEuPathDB" id="FungiDB:CIMG_13442"/>
<dbReference type="EMBL" id="GG704914">
    <property type="protein sequence ID" value="KJF61123.1"/>
    <property type="molecule type" value="Genomic_DNA"/>
</dbReference>
<reference evidence="2" key="2">
    <citation type="journal article" date="2010" name="Genome Res.">
        <title>Population genomic sequencing of Coccidioides fungi reveals recent hybridization and transposon control.</title>
        <authorList>
            <person name="Neafsey D.E."/>
            <person name="Barker B.M."/>
            <person name="Sharpton T.J."/>
            <person name="Stajich J.E."/>
            <person name="Park D.J."/>
            <person name="Whiston E."/>
            <person name="Hung C.-Y."/>
            <person name="McMahan C."/>
            <person name="White J."/>
            <person name="Sykes S."/>
            <person name="Heiman D."/>
            <person name="Young S."/>
            <person name="Zeng Q."/>
            <person name="Abouelleil A."/>
            <person name="Aftuck L."/>
            <person name="Bessette D."/>
            <person name="Brown A."/>
            <person name="FitzGerald M."/>
            <person name="Lui A."/>
            <person name="Macdonald J.P."/>
            <person name="Priest M."/>
            <person name="Orbach M.J."/>
            <person name="Galgiani J.N."/>
            <person name="Kirkland T.N."/>
            <person name="Cole G.T."/>
            <person name="Birren B.W."/>
            <person name="Henn M.R."/>
            <person name="Taylor J.W."/>
            <person name="Rounsley S.D."/>
        </authorList>
    </citation>
    <scope>GENOME REANNOTATION</scope>
    <source>
        <strain evidence="2">RS</strain>
    </source>
</reference>
<keyword evidence="2" id="KW-1185">Reference proteome</keyword>